<keyword evidence="5" id="KW-0998">Cell outer membrane</keyword>
<dbReference type="Pfam" id="PF07980">
    <property type="entry name" value="SusD_RagB"/>
    <property type="match status" value="1"/>
</dbReference>
<dbReference type="AlphaFoldDB" id="A0A2S9JLS8"/>
<protein>
    <submittedName>
        <fullName evidence="8">RagB/SusD family nutrient uptake outer membrane protein</fullName>
    </submittedName>
</protein>
<comment type="similarity">
    <text evidence="2">Belongs to the SusD family.</text>
</comment>
<evidence type="ECO:0000313" key="9">
    <source>
        <dbReference type="Proteomes" id="UP000238642"/>
    </source>
</evidence>
<keyword evidence="3" id="KW-0732">Signal</keyword>
<dbReference type="OrthoDB" id="630434at2"/>
<evidence type="ECO:0000256" key="3">
    <source>
        <dbReference type="ARBA" id="ARBA00022729"/>
    </source>
</evidence>
<dbReference type="SUPFAM" id="SSF48452">
    <property type="entry name" value="TPR-like"/>
    <property type="match status" value="1"/>
</dbReference>
<dbReference type="RefSeq" id="WP_105726147.1">
    <property type="nucleotide sequence ID" value="NZ_PVBS01000002.1"/>
</dbReference>
<dbReference type="Pfam" id="PF14322">
    <property type="entry name" value="SusD-like_3"/>
    <property type="match status" value="1"/>
</dbReference>
<keyword evidence="9" id="KW-1185">Reference proteome</keyword>
<dbReference type="Proteomes" id="UP000238642">
    <property type="component" value="Unassembled WGS sequence"/>
</dbReference>
<dbReference type="EMBL" id="PVBS01000002">
    <property type="protein sequence ID" value="PRD54100.1"/>
    <property type="molecule type" value="Genomic_DNA"/>
</dbReference>
<comment type="subcellular location">
    <subcellularLocation>
        <location evidence="1">Cell outer membrane</location>
    </subcellularLocation>
</comment>
<evidence type="ECO:0000256" key="4">
    <source>
        <dbReference type="ARBA" id="ARBA00023136"/>
    </source>
</evidence>
<dbReference type="InterPro" id="IPR033985">
    <property type="entry name" value="SusD-like_N"/>
</dbReference>
<dbReference type="GO" id="GO:0009279">
    <property type="term" value="C:cell outer membrane"/>
    <property type="evidence" value="ECO:0007669"/>
    <property type="project" value="UniProtKB-SubCell"/>
</dbReference>
<reference evidence="8 9" key="1">
    <citation type="submission" date="2018-02" db="EMBL/GenBank/DDBJ databases">
        <title>The draft genome of Sphingobacterium gobiense H7.</title>
        <authorList>
            <person name="Li L."/>
            <person name="Liu L."/>
            <person name="Zhang X."/>
            <person name="Wang T."/>
            <person name="Liang L."/>
        </authorList>
    </citation>
    <scope>NUCLEOTIDE SEQUENCE [LARGE SCALE GENOMIC DNA]</scope>
    <source>
        <strain evidence="8 9">ACCC 05757</strain>
    </source>
</reference>
<dbReference type="CDD" id="cd08977">
    <property type="entry name" value="SusD"/>
    <property type="match status" value="1"/>
</dbReference>
<evidence type="ECO:0000256" key="2">
    <source>
        <dbReference type="ARBA" id="ARBA00006275"/>
    </source>
</evidence>
<feature type="domain" description="RagB/SusD" evidence="6">
    <location>
        <begin position="264"/>
        <end position="495"/>
    </location>
</feature>
<name>A0A2S9JLS8_9SPHI</name>
<evidence type="ECO:0000259" key="7">
    <source>
        <dbReference type="Pfam" id="PF14322"/>
    </source>
</evidence>
<evidence type="ECO:0000313" key="8">
    <source>
        <dbReference type="EMBL" id="PRD54100.1"/>
    </source>
</evidence>
<proteinExistence type="inferred from homology"/>
<comment type="caution">
    <text evidence="8">The sequence shown here is derived from an EMBL/GenBank/DDBJ whole genome shotgun (WGS) entry which is preliminary data.</text>
</comment>
<evidence type="ECO:0000259" key="6">
    <source>
        <dbReference type="Pfam" id="PF07980"/>
    </source>
</evidence>
<dbReference type="InterPro" id="IPR011990">
    <property type="entry name" value="TPR-like_helical_dom_sf"/>
</dbReference>
<accession>A0A2S9JLS8</accession>
<keyword evidence="4" id="KW-0472">Membrane</keyword>
<evidence type="ECO:0000256" key="5">
    <source>
        <dbReference type="ARBA" id="ARBA00023237"/>
    </source>
</evidence>
<organism evidence="8 9">
    <name type="scientific">Sphingobacterium gobiense</name>
    <dbReference type="NCBI Taxonomy" id="1382456"/>
    <lineage>
        <taxon>Bacteria</taxon>
        <taxon>Pseudomonadati</taxon>
        <taxon>Bacteroidota</taxon>
        <taxon>Sphingobacteriia</taxon>
        <taxon>Sphingobacteriales</taxon>
        <taxon>Sphingobacteriaceae</taxon>
        <taxon>Sphingobacterium</taxon>
    </lineage>
</organism>
<feature type="domain" description="SusD-like N-terminal" evidence="7">
    <location>
        <begin position="82"/>
        <end position="240"/>
    </location>
</feature>
<dbReference type="InterPro" id="IPR012944">
    <property type="entry name" value="SusD_RagB_dom"/>
</dbReference>
<dbReference type="Gene3D" id="1.25.40.390">
    <property type="match status" value="1"/>
</dbReference>
<sequence>MRNSFFSIITWVTTVILCTTSCNDDYLETAPTDQVSTVTVFETVDNAWAALNGIHRILYSQIFGSQPLGGQSGNMMMMDVMGEDVVLASSSSSWLRGNYQWVDHRNPSHYTVRYNYLFYYVIIGNANMIIANVDAAEGSEVDKAFIKGQALAYRAWSYFQLVQLFGEAYMEGAANDGLAVSIVTEPSTSPLPRNTVAEVYAQINTDFVDALTLLDGYERGTDKSQLNENVVKGMMARVALTQQNYGDAATYAQEAREGFPLMSESDYLSGFNDYTVGEWMWSSRIVADQTSYFYSFFAHMSLNYSSSLIRGTPRLIFSGLYDQISDTDVRKQLWDPTGENEVDFPLPASTFRRFKYHSRKFKVANESMSIGDVPYMRAAEMYLIEAEALARDGDGRAADVLYEYVIKRDPAYTRSTSTGTALVDEIMVQRRSELWGEGFRFYDLKRTKTPLTRRGGNHDATLAIKIEESVGTLNWQWLIPQDEINNSNGVIVQNPQTN</sequence>
<gene>
    <name evidence="8" type="ORF">C5749_11455</name>
</gene>
<evidence type="ECO:0000256" key="1">
    <source>
        <dbReference type="ARBA" id="ARBA00004442"/>
    </source>
</evidence>